<dbReference type="RefSeq" id="WP_138645297.1">
    <property type="nucleotide sequence ID" value="NZ_VCKW01000051.1"/>
</dbReference>
<name>A0A5C4JED0_9ACTN</name>
<dbReference type="Proteomes" id="UP000309174">
    <property type="component" value="Unassembled WGS sequence"/>
</dbReference>
<dbReference type="OrthoDB" id="9806505at2"/>
<reference evidence="1 2" key="1">
    <citation type="submission" date="2019-05" db="EMBL/GenBank/DDBJ databases">
        <title>Draft genome sequence of Actinomadura sp. 14C53.</title>
        <authorList>
            <person name="Saricaoglu S."/>
            <person name="Isik K."/>
        </authorList>
    </citation>
    <scope>NUCLEOTIDE SEQUENCE [LARGE SCALE GENOMIC DNA]</scope>
    <source>
        <strain evidence="1 2">14C53</strain>
    </source>
</reference>
<evidence type="ECO:0000313" key="2">
    <source>
        <dbReference type="Proteomes" id="UP000309174"/>
    </source>
</evidence>
<organism evidence="1 2">
    <name type="scientific">Actinomadura soli</name>
    <dbReference type="NCBI Taxonomy" id="2508997"/>
    <lineage>
        <taxon>Bacteria</taxon>
        <taxon>Bacillati</taxon>
        <taxon>Actinomycetota</taxon>
        <taxon>Actinomycetes</taxon>
        <taxon>Streptosporangiales</taxon>
        <taxon>Thermomonosporaceae</taxon>
        <taxon>Actinomadura</taxon>
    </lineage>
</organism>
<proteinExistence type="predicted"/>
<protein>
    <submittedName>
        <fullName evidence="1">Uncharacterized protein</fullName>
    </submittedName>
</protein>
<gene>
    <name evidence="1" type="ORF">ETD83_12675</name>
</gene>
<accession>A0A5C4JED0</accession>
<comment type="caution">
    <text evidence="1">The sequence shown here is derived from an EMBL/GenBank/DDBJ whole genome shotgun (WGS) entry which is preliminary data.</text>
</comment>
<sequence length="60" mass="6486">MLKPHDHERTVGRNVQERNADALPAVTGALPDLAPYRVVLLVVTEKLGFTGKTIPSPPTP</sequence>
<keyword evidence="2" id="KW-1185">Reference proteome</keyword>
<dbReference type="AlphaFoldDB" id="A0A5C4JED0"/>
<evidence type="ECO:0000313" key="1">
    <source>
        <dbReference type="EMBL" id="TMR02394.1"/>
    </source>
</evidence>
<dbReference type="EMBL" id="VCKW01000051">
    <property type="protein sequence ID" value="TMR02394.1"/>
    <property type="molecule type" value="Genomic_DNA"/>
</dbReference>